<keyword evidence="1" id="KW-0812">Transmembrane</keyword>
<evidence type="ECO:0000313" key="3">
    <source>
        <dbReference type="Proteomes" id="UP000295221"/>
    </source>
</evidence>
<evidence type="ECO:0000313" key="2">
    <source>
        <dbReference type="EMBL" id="TCO06045.1"/>
    </source>
</evidence>
<accession>A0A4R2GD91</accession>
<keyword evidence="3" id="KW-1185">Reference proteome</keyword>
<gene>
    <name evidence="2" type="ORF">EV194_11425</name>
</gene>
<sequence length="94" mass="10915">MQTHNLGYPRIGSRYKFKSFVAFFASILGLEILGCYNPKYPNRINFGLSLLQHSSLFKGLRNCFMRTISQFIGLQKMLFNVLLKLSIWLCPFLC</sequence>
<comment type="caution">
    <text evidence="2">The sequence shown here is derived from an EMBL/GenBank/DDBJ whole genome shotgun (WGS) entry which is preliminary data.</text>
</comment>
<keyword evidence="1" id="KW-0472">Membrane</keyword>
<dbReference type="AlphaFoldDB" id="A0A4R2GD91"/>
<organism evidence="2 3">
    <name type="scientific">Natronoflexus pectinivorans</name>
    <dbReference type="NCBI Taxonomy" id="682526"/>
    <lineage>
        <taxon>Bacteria</taxon>
        <taxon>Pseudomonadati</taxon>
        <taxon>Bacteroidota</taxon>
        <taxon>Bacteroidia</taxon>
        <taxon>Marinilabiliales</taxon>
        <taxon>Marinilabiliaceae</taxon>
        <taxon>Natronoflexus</taxon>
    </lineage>
</organism>
<dbReference type="Proteomes" id="UP000295221">
    <property type="component" value="Unassembled WGS sequence"/>
</dbReference>
<keyword evidence="1" id="KW-1133">Transmembrane helix</keyword>
<feature type="transmembrane region" description="Helical" evidence="1">
    <location>
        <begin position="20"/>
        <end position="36"/>
    </location>
</feature>
<reference evidence="2 3" key="1">
    <citation type="submission" date="2019-03" db="EMBL/GenBank/DDBJ databases">
        <title>Genomic Encyclopedia of Type Strains, Phase IV (KMG-IV): sequencing the most valuable type-strain genomes for metagenomic binning, comparative biology and taxonomic classification.</title>
        <authorList>
            <person name="Goeker M."/>
        </authorList>
    </citation>
    <scope>NUCLEOTIDE SEQUENCE [LARGE SCALE GENOMIC DNA]</scope>
    <source>
        <strain evidence="2 3">DSM 24179</strain>
    </source>
</reference>
<name>A0A4R2GD91_9BACT</name>
<evidence type="ECO:0000256" key="1">
    <source>
        <dbReference type="SAM" id="Phobius"/>
    </source>
</evidence>
<protein>
    <submittedName>
        <fullName evidence="2">Uncharacterized protein</fullName>
    </submittedName>
</protein>
<proteinExistence type="predicted"/>
<dbReference type="EMBL" id="SLWK01000014">
    <property type="protein sequence ID" value="TCO06045.1"/>
    <property type="molecule type" value="Genomic_DNA"/>
</dbReference>